<dbReference type="Proteomes" id="UP000649259">
    <property type="component" value="Unassembled WGS sequence"/>
</dbReference>
<organism evidence="2 3">
    <name type="scientific">Streptomyces asoensis</name>
    <dbReference type="NCBI Taxonomy" id="249586"/>
    <lineage>
        <taxon>Bacteria</taxon>
        <taxon>Bacillati</taxon>
        <taxon>Actinomycetota</taxon>
        <taxon>Actinomycetes</taxon>
        <taxon>Kitasatosporales</taxon>
        <taxon>Streptomycetaceae</taxon>
        <taxon>Streptomyces</taxon>
    </lineage>
</organism>
<feature type="compositionally biased region" description="Low complexity" evidence="1">
    <location>
        <begin position="64"/>
        <end position="93"/>
    </location>
</feature>
<keyword evidence="3" id="KW-1185">Reference proteome</keyword>
<evidence type="ECO:0000256" key="1">
    <source>
        <dbReference type="SAM" id="MobiDB-lite"/>
    </source>
</evidence>
<reference evidence="3" key="1">
    <citation type="submission" date="2023-07" db="EMBL/GenBank/DDBJ databases">
        <title>Whole genome shotgun sequence of Streptomyces cacaoi subsp. asoensis NBRC 13813.</title>
        <authorList>
            <person name="Komaki H."/>
            <person name="Tamura T."/>
        </authorList>
    </citation>
    <scope>NUCLEOTIDE SEQUENCE [LARGE SCALE GENOMIC DNA]</scope>
    <source>
        <strain evidence="3">NBRC 13813</strain>
    </source>
</reference>
<evidence type="ECO:0000313" key="2">
    <source>
        <dbReference type="EMBL" id="GHI65409.1"/>
    </source>
</evidence>
<feature type="compositionally biased region" description="Low complexity" evidence="1">
    <location>
        <begin position="20"/>
        <end position="29"/>
    </location>
</feature>
<feature type="compositionally biased region" description="Basic residues" evidence="1">
    <location>
        <begin position="310"/>
        <end position="321"/>
    </location>
</feature>
<feature type="compositionally biased region" description="Low complexity" evidence="1">
    <location>
        <begin position="325"/>
        <end position="354"/>
    </location>
</feature>
<protein>
    <recommendedName>
        <fullName evidence="4">Lipoprotein</fullName>
    </recommendedName>
</protein>
<feature type="region of interest" description="Disordered" evidence="1">
    <location>
        <begin position="1"/>
        <end position="29"/>
    </location>
</feature>
<feature type="region of interest" description="Disordered" evidence="1">
    <location>
        <begin position="53"/>
        <end position="93"/>
    </location>
</feature>
<name>A0ABQ3SBC0_9ACTN</name>
<gene>
    <name evidence="2" type="ORF">Saso_70590</name>
</gene>
<feature type="compositionally biased region" description="Low complexity" evidence="1">
    <location>
        <begin position="1"/>
        <end position="12"/>
    </location>
</feature>
<evidence type="ECO:0000313" key="3">
    <source>
        <dbReference type="Proteomes" id="UP000649259"/>
    </source>
</evidence>
<dbReference type="EMBL" id="BNEB01000005">
    <property type="protein sequence ID" value="GHI65409.1"/>
    <property type="molecule type" value="Genomic_DNA"/>
</dbReference>
<proteinExistence type="predicted"/>
<feature type="region of interest" description="Disordered" evidence="1">
    <location>
        <begin position="310"/>
        <end position="354"/>
    </location>
</feature>
<sequence length="354" mass="36405">MPRTRPVRPTGPTGSGGPTGAPRPSGPASLLRAARVSGISLIDAMRSFGAARSPEAVRSSGAVRSSEAACSSRAAGRSEAVRRSGTAGRSGTARRGSAAVGVVLLASLAVGCGDAGDLQGAGATPTAVSPDKLWPDLTPASSPAFDIGEVDTEVVKGIKVPGGGIREVDPVAVVRAEIAANPGDYGAGAYYETARRMADCGKSGAAGSRCPVLKAYYRDLTGDGHDDLTLGFRQLPGNLTAVRVYTVRKDRLVKVMAYEDAVSSVELAGRSVIIRAPSEVAGYEYRLQWTWDPQQRAMLLTHDEMLRAGNRKHAPRPHVSKGPHASTSPRPASSSPGPSPTSAPDSASGSASGR</sequence>
<evidence type="ECO:0008006" key="4">
    <source>
        <dbReference type="Google" id="ProtNLM"/>
    </source>
</evidence>
<accession>A0ABQ3SBC0</accession>
<comment type="caution">
    <text evidence="2">The sequence shown here is derived from an EMBL/GenBank/DDBJ whole genome shotgun (WGS) entry which is preliminary data.</text>
</comment>